<feature type="chain" id="PRO_5017445770" evidence="1">
    <location>
        <begin position="24"/>
        <end position="591"/>
    </location>
</feature>
<dbReference type="RefSeq" id="WP_120539021.1">
    <property type="nucleotide sequence ID" value="NZ_RAVZ01000009.1"/>
</dbReference>
<protein>
    <submittedName>
        <fullName evidence="2">Adhesin</fullName>
    </submittedName>
</protein>
<dbReference type="AlphaFoldDB" id="A0A3A8JC00"/>
<dbReference type="InterPro" id="IPR024079">
    <property type="entry name" value="MetalloPept_cat_dom_sf"/>
</dbReference>
<reference evidence="3" key="1">
    <citation type="submission" date="2018-09" db="EMBL/GenBank/DDBJ databases">
        <authorList>
            <person name="Livingstone P.G."/>
            <person name="Whitworth D.E."/>
        </authorList>
    </citation>
    <scope>NUCLEOTIDE SEQUENCE [LARGE SCALE GENOMIC DNA]</scope>
    <source>
        <strain evidence="3">CA054A</strain>
    </source>
</reference>
<proteinExistence type="predicted"/>
<evidence type="ECO:0000256" key="1">
    <source>
        <dbReference type="SAM" id="SignalP"/>
    </source>
</evidence>
<dbReference type="GO" id="GO:0008237">
    <property type="term" value="F:metallopeptidase activity"/>
    <property type="evidence" value="ECO:0007669"/>
    <property type="project" value="InterPro"/>
</dbReference>
<dbReference type="EMBL" id="RAVZ01000009">
    <property type="protein sequence ID" value="RKG93397.1"/>
    <property type="molecule type" value="Genomic_DNA"/>
</dbReference>
<comment type="caution">
    <text evidence="2">The sequence shown here is derived from an EMBL/GenBank/DDBJ whole genome shotgun (WGS) entry which is preliminary data.</text>
</comment>
<dbReference type="SUPFAM" id="SSF55486">
    <property type="entry name" value="Metalloproteases ('zincins'), catalytic domain"/>
    <property type="match status" value="1"/>
</dbReference>
<sequence length="591" mass="61397">MMRGLQRSVFLLGLLALAATASAQTDPIPADYQYLDHWILNNSQDPFRYYVDSRVSRPGGNELTPVETAVQKAFQAWQDVNCAWPAFSYAGRSSSASIQDVRDRLDTFNVAAIWVTDRSDSAYSDVLNGDSSTSEAVIQSRNGYVYQCDIFLNAVDFQFTTAETTPAGFLDLQTIMMREIGHCLGLGDTYNSGFNAVMYALLGPGKSRRTLSTYDRGALCQRYPQTGAVGSPCTANSCGQGLTCVTTQSTTSGATLNVCSKACPDGVPGACPAPYECRASSAVPGSSFACLPAVGGAVTNVGAACTADSQCGATVSRCLTASQQTVGFPGWRDGYCSQSCSANTDCPRGSTCANVGTVGKRCLDDCRPGTSDCRPGYSCAPLPEGNACIADCATDNDCGSSFACRTCDHACIQARQGSRTVGEPCTQDTECGTNQQCLKLNGNPQGFCSEACSVDACTCSPGNTCRPAGTGGQRFCFRDCEQGTCPSPLQCTPFGQGAACIASCRFNQDCPNGLYCGSSGQCYDPFTQSDGGTCALCSDGGAPPPPPTDGGTGPSTNGPDGCGCQGAPTSAAAFLAGLGVLLLATRKRRNG</sequence>
<organism evidence="2 3">
    <name type="scientific">Corallococcus terminator</name>
    <dbReference type="NCBI Taxonomy" id="2316733"/>
    <lineage>
        <taxon>Bacteria</taxon>
        <taxon>Pseudomonadati</taxon>
        <taxon>Myxococcota</taxon>
        <taxon>Myxococcia</taxon>
        <taxon>Myxococcales</taxon>
        <taxon>Cystobacterineae</taxon>
        <taxon>Myxococcaceae</taxon>
        <taxon>Corallococcus</taxon>
    </lineage>
</organism>
<evidence type="ECO:0000313" key="3">
    <source>
        <dbReference type="Proteomes" id="UP000268094"/>
    </source>
</evidence>
<feature type="signal peptide" evidence="1">
    <location>
        <begin position="1"/>
        <end position="23"/>
    </location>
</feature>
<name>A0A3A8JC00_9BACT</name>
<evidence type="ECO:0000313" key="2">
    <source>
        <dbReference type="EMBL" id="RKG93397.1"/>
    </source>
</evidence>
<keyword evidence="3" id="KW-1185">Reference proteome</keyword>
<keyword evidence="1" id="KW-0732">Signal</keyword>
<accession>A0A3A8JC00</accession>
<dbReference type="Proteomes" id="UP000268094">
    <property type="component" value="Unassembled WGS sequence"/>
</dbReference>
<gene>
    <name evidence="2" type="ORF">D7V88_02810</name>
</gene>
<dbReference type="OrthoDB" id="5513188at2"/>
<dbReference type="Gene3D" id="3.40.390.10">
    <property type="entry name" value="Collagenase (Catalytic Domain)"/>
    <property type="match status" value="1"/>
</dbReference>